<accession>A0AAW2CHZ7</accession>
<dbReference type="AlphaFoldDB" id="A0AAW2CHZ7"/>
<dbReference type="EMBL" id="JAZDWU010000006">
    <property type="protein sequence ID" value="KAK9997767.1"/>
    <property type="molecule type" value="Genomic_DNA"/>
</dbReference>
<protein>
    <submittedName>
        <fullName evidence="1">Uncharacterized protein</fullName>
    </submittedName>
</protein>
<organism evidence="1 2">
    <name type="scientific">Lithocarpus litseifolius</name>
    <dbReference type="NCBI Taxonomy" id="425828"/>
    <lineage>
        <taxon>Eukaryota</taxon>
        <taxon>Viridiplantae</taxon>
        <taxon>Streptophyta</taxon>
        <taxon>Embryophyta</taxon>
        <taxon>Tracheophyta</taxon>
        <taxon>Spermatophyta</taxon>
        <taxon>Magnoliopsida</taxon>
        <taxon>eudicotyledons</taxon>
        <taxon>Gunneridae</taxon>
        <taxon>Pentapetalae</taxon>
        <taxon>rosids</taxon>
        <taxon>fabids</taxon>
        <taxon>Fagales</taxon>
        <taxon>Fagaceae</taxon>
        <taxon>Lithocarpus</taxon>
    </lineage>
</organism>
<reference evidence="1 2" key="1">
    <citation type="submission" date="2024-01" db="EMBL/GenBank/DDBJ databases">
        <title>A telomere-to-telomere, gap-free genome of sweet tea (Lithocarpus litseifolius).</title>
        <authorList>
            <person name="Zhou J."/>
        </authorList>
    </citation>
    <scope>NUCLEOTIDE SEQUENCE [LARGE SCALE GENOMIC DNA]</scope>
    <source>
        <strain evidence="1">Zhou-2022a</strain>
        <tissue evidence="1">Leaf</tissue>
    </source>
</reference>
<name>A0AAW2CHZ7_9ROSI</name>
<sequence>MQTTLPMPPAKVSLKLIIHKGSNRVLYAEAGKEFLEFIFNILCLPVGALTTLLKPDIMFGHLGNVNDSIRNLSPSFGSRMRSSPMHYPANGLKEGLYLVKNDLEVKPLSTASLVPLLNEFHVKEGDLEEKVVDLGMDEGLKLLKATLQSKDVLTDVFLPTVKPEV</sequence>
<dbReference type="InterPro" id="IPR007750">
    <property type="entry name" value="DUF674"/>
</dbReference>
<evidence type="ECO:0000313" key="2">
    <source>
        <dbReference type="Proteomes" id="UP001459277"/>
    </source>
</evidence>
<comment type="caution">
    <text evidence="1">The sequence shown here is derived from an EMBL/GenBank/DDBJ whole genome shotgun (WGS) entry which is preliminary data.</text>
</comment>
<gene>
    <name evidence="1" type="ORF">SO802_017370</name>
</gene>
<keyword evidence="2" id="KW-1185">Reference proteome</keyword>
<proteinExistence type="predicted"/>
<dbReference type="Proteomes" id="UP001459277">
    <property type="component" value="Unassembled WGS sequence"/>
</dbReference>
<evidence type="ECO:0000313" key="1">
    <source>
        <dbReference type="EMBL" id="KAK9997767.1"/>
    </source>
</evidence>
<dbReference type="PANTHER" id="PTHR33103">
    <property type="entry name" value="OS01G0153900 PROTEIN"/>
    <property type="match status" value="1"/>
</dbReference>
<dbReference type="Pfam" id="PF05056">
    <property type="entry name" value="DUF674"/>
    <property type="match status" value="2"/>
</dbReference>